<name>A0A8T9SP26_9BACT</name>
<dbReference type="SUPFAM" id="SSF54909">
    <property type="entry name" value="Dimeric alpha+beta barrel"/>
    <property type="match status" value="1"/>
</dbReference>
<dbReference type="PANTHER" id="PTHR43239">
    <property type="entry name" value="UPF0734 PROTEIN DDB_G0273871/DDB_G0273177"/>
    <property type="match status" value="1"/>
</dbReference>
<keyword evidence="1" id="KW-0732">Signal</keyword>
<proteinExistence type="predicted"/>
<protein>
    <submittedName>
        <fullName evidence="2">L-rhamnose mutarotase</fullName>
    </submittedName>
</protein>
<dbReference type="InterPro" id="IPR008000">
    <property type="entry name" value="Rham/fucose_mutarotase"/>
</dbReference>
<reference evidence="2 3" key="1">
    <citation type="submission" date="2022-04" db="EMBL/GenBank/DDBJ databases">
        <title>Hymenobacter sp. isolated from the air.</title>
        <authorList>
            <person name="Won M."/>
            <person name="Lee C.-M."/>
            <person name="Woen H.-Y."/>
            <person name="Kwon S.-W."/>
        </authorList>
    </citation>
    <scope>NUCLEOTIDE SEQUENCE [LARGE SCALE GENOMIC DNA]</scope>
    <source>
        <strain evidence="3">5413 J-13</strain>
    </source>
</reference>
<accession>A0A8T9SP26</accession>
<feature type="signal peptide" evidence="1">
    <location>
        <begin position="1"/>
        <end position="21"/>
    </location>
</feature>
<dbReference type="GO" id="GO:0016857">
    <property type="term" value="F:racemase and epimerase activity, acting on carbohydrates and derivatives"/>
    <property type="evidence" value="ECO:0007669"/>
    <property type="project" value="InterPro"/>
</dbReference>
<dbReference type="Gene3D" id="3.30.70.100">
    <property type="match status" value="1"/>
</dbReference>
<sequence>MNKPHIGVLLLLWLLATASFAQSGPTSVVEIVGTTPLSTDKLLALCRQNGVPTTGVYNWQNHLVAYGPTASIRKLQQTVKAAYKGATVKLYDAPFYKFDRQRCTDKTTAKQWDNIILTANLVKDEAKQQEYLQYHATQFQKWPEVSNGFCNASFQQLLIFRQGRQLMLIISIPKGADLDELNPRTTQNNPRVDDWNALMKQYQEGITGTKPGETWVFLKPVATVKRAVSQKQ</sequence>
<evidence type="ECO:0000313" key="3">
    <source>
        <dbReference type="Proteomes" id="UP000829925"/>
    </source>
</evidence>
<dbReference type="Pfam" id="PF05336">
    <property type="entry name" value="rhaM"/>
    <property type="match status" value="1"/>
</dbReference>
<organism evidence="2 3">
    <name type="scientific">Hymenobacter aerilatus</name>
    <dbReference type="NCBI Taxonomy" id="2932251"/>
    <lineage>
        <taxon>Bacteria</taxon>
        <taxon>Pseudomonadati</taxon>
        <taxon>Bacteroidota</taxon>
        <taxon>Cytophagia</taxon>
        <taxon>Cytophagales</taxon>
        <taxon>Hymenobacteraceae</taxon>
        <taxon>Hymenobacter</taxon>
    </lineage>
</organism>
<dbReference type="RefSeq" id="WP_245090294.1">
    <property type="nucleotide sequence ID" value="NZ_CP095053.1"/>
</dbReference>
<keyword evidence="3" id="KW-1185">Reference proteome</keyword>
<dbReference type="PANTHER" id="PTHR43239:SF1">
    <property type="entry name" value="UPF0734 PROTEIN DDB_G0273871_DDB_G0273177"/>
    <property type="match status" value="1"/>
</dbReference>
<dbReference type="InterPro" id="IPR052996">
    <property type="entry name" value="Carb_Metab_Mutarotase"/>
</dbReference>
<dbReference type="Proteomes" id="UP000829925">
    <property type="component" value="Chromosome"/>
</dbReference>
<dbReference type="KEGG" id="haei:MUN82_11415"/>
<evidence type="ECO:0000313" key="2">
    <source>
        <dbReference type="EMBL" id="UOR03555.1"/>
    </source>
</evidence>
<dbReference type="EMBL" id="CP095053">
    <property type="protein sequence ID" value="UOR03555.1"/>
    <property type="molecule type" value="Genomic_DNA"/>
</dbReference>
<dbReference type="AlphaFoldDB" id="A0A8T9SP26"/>
<feature type="chain" id="PRO_5035794096" evidence="1">
    <location>
        <begin position="22"/>
        <end position="232"/>
    </location>
</feature>
<dbReference type="InterPro" id="IPR011008">
    <property type="entry name" value="Dimeric_a/b-barrel"/>
</dbReference>
<gene>
    <name evidence="2" type="ORF">MUN82_11415</name>
</gene>
<evidence type="ECO:0000256" key="1">
    <source>
        <dbReference type="SAM" id="SignalP"/>
    </source>
</evidence>